<organism evidence="1 3">
    <name type="scientific">Peronospora effusa</name>
    <dbReference type="NCBI Taxonomy" id="542832"/>
    <lineage>
        <taxon>Eukaryota</taxon>
        <taxon>Sar</taxon>
        <taxon>Stramenopiles</taxon>
        <taxon>Oomycota</taxon>
        <taxon>Peronosporomycetes</taxon>
        <taxon>Peronosporales</taxon>
        <taxon>Peronosporaceae</taxon>
        <taxon>Peronospora</taxon>
    </lineage>
</organism>
<evidence type="ECO:0000313" key="4">
    <source>
        <dbReference type="Proteomes" id="UP000286097"/>
    </source>
</evidence>
<dbReference type="EMBL" id="QLLG01000287">
    <property type="protein sequence ID" value="RMX64777.1"/>
    <property type="molecule type" value="Genomic_DNA"/>
</dbReference>
<dbReference type="Proteomes" id="UP000282087">
    <property type="component" value="Unassembled WGS sequence"/>
</dbReference>
<evidence type="ECO:0000313" key="2">
    <source>
        <dbReference type="EMBL" id="RQM17746.1"/>
    </source>
</evidence>
<protein>
    <submittedName>
        <fullName evidence="1">Uncharacterized protein</fullName>
    </submittedName>
</protein>
<dbReference type="EMBL" id="QKXF01000090">
    <property type="protein sequence ID" value="RQM17746.1"/>
    <property type="molecule type" value="Genomic_DNA"/>
</dbReference>
<dbReference type="STRING" id="542832.A0A3M6VEH4"/>
<sequence>MVLENDNGAIEPLLRSGRVKLPSSAANVAYGRNSGEQIERDEIYETKSRPLRESYINQLGYTPLIFKVNREYPKVEC</sequence>
<reference evidence="3 4" key="1">
    <citation type="submission" date="2018-06" db="EMBL/GenBank/DDBJ databases">
        <title>Comparative genomics of downy mildews reveals potential adaptations to biotrophy.</title>
        <authorList>
            <person name="Fletcher K."/>
            <person name="Klosterman S.J."/>
            <person name="Derevnina L."/>
            <person name="Martin F."/>
            <person name="Koike S."/>
            <person name="Reyes Chin-Wo S."/>
            <person name="Mou B."/>
            <person name="Michelmore R."/>
        </authorList>
    </citation>
    <scope>NUCLEOTIDE SEQUENCE [LARGE SCALE GENOMIC DNA]</scope>
    <source>
        <strain evidence="2 4">R13</strain>
        <strain evidence="1 3">R14</strain>
    </source>
</reference>
<comment type="caution">
    <text evidence="1">The sequence shown here is derived from an EMBL/GenBank/DDBJ whole genome shotgun (WGS) entry which is preliminary data.</text>
</comment>
<gene>
    <name evidence="2" type="ORF">DD237_001179</name>
    <name evidence="1" type="ORF">DD238_005127</name>
</gene>
<evidence type="ECO:0000313" key="1">
    <source>
        <dbReference type="EMBL" id="RMX64777.1"/>
    </source>
</evidence>
<accession>A0A3M6VEH4</accession>
<proteinExistence type="predicted"/>
<name>A0A3M6VEH4_9STRA</name>
<dbReference type="VEuPathDB" id="FungiDB:DD237_001179"/>
<keyword evidence="3" id="KW-1185">Reference proteome</keyword>
<dbReference type="Proteomes" id="UP000286097">
    <property type="component" value="Unassembled WGS sequence"/>
</dbReference>
<dbReference type="AlphaFoldDB" id="A0A3M6VEH4"/>
<evidence type="ECO:0000313" key="3">
    <source>
        <dbReference type="Proteomes" id="UP000282087"/>
    </source>
</evidence>